<evidence type="ECO:0000313" key="3">
    <source>
        <dbReference type="Proteomes" id="UP000824596"/>
    </source>
</evidence>
<evidence type="ECO:0000256" key="1">
    <source>
        <dbReference type="SAM" id="MobiDB-lite"/>
    </source>
</evidence>
<dbReference type="GeneID" id="68360395"/>
<comment type="caution">
    <text evidence="2">The sequence shown here is derived from an EMBL/GenBank/DDBJ whole genome shotgun (WGS) entry which is preliminary data.</text>
</comment>
<protein>
    <submittedName>
        <fullName evidence="2">Uncharacterized protein</fullName>
    </submittedName>
</protein>
<keyword evidence="3" id="KW-1185">Reference proteome</keyword>
<name>A0A9P8MPF8_9HYPO</name>
<dbReference type="EMBL" id="JAIZPD010000019">
    <property type="protein sequence ID" value="KAH0957776.1"/>
    <property type="molecule type" value="Genomic_DNA"/>
</dbReference>
<dbReference type="Proteomes" id="UP000824596">
    <property type="component" value="Unassembled WGS sequence"/>
</dbReference>
<feature type="region of interest" description="Disordered" evidence="1">
    <location>
        <begin position="70"/>
        <end position="90"/>
    </location>
</feature>
<proteinExistence type="predicted"/>
<dbReference type="AlphaFoldDB" id="A0A9P8MPF8"/>
<dbReference type="RefSeq" id="XP_044715290.1">
    <property type="nucleotide sequence ID" value="XM_044869737.1"/>
</dbReference>
<evidence type="ECO:0000313" key="2">
    <source>
        <dbReference type="EMBL" id="KAH0957776.1"/>
    </source>
</evidence>
<organism evidence="2 3">
    <name type="scientific">Hirsutella rhossiliensis</name>
    <dbReference type="NCBI Taxonomy" id="111463"/>
    <lineage>
        <taxon>Eukaryota</taxon>
        <taxon>Fungi</taxon>
        <taxon>Dikarya</taxon>
        <taxon>Ascomycota</taxon>
        <taxon>Pezizomycotina</taxon>
        <taxon>Sordariomycetes</taxon>
        <taxon>Hypocreomycetidae</taxon>
        <taxon>Hypocreales</taxon>
        <taxon>Ophiocordycipitaceae</taxon>
        <taxon>Hirsutella</taxon>
    </lineage>
</organism>
<sequence length="90" mass="9411">MLCPPGSERDYAFIVVPDSWTFVDRPPAAATASASPLATPFMRQTLSASSTFDSIRAALYSVAAPASAPPTLDLVTPPPKRSHPALADTP</sequence>
<gene>
    <name evidence="2" type="ORF">HRG_11267</name>
</gene>
<accession>A0A9P8MPF8</accession>
<reference evidence="2" key="1">
    <citation type="submission" date="2021-09" db="EMBL/GenBank/DDBJ databases">
        <title>A high-quality genome of the endoparasitic fungus Hirsutella rhossiliensis with a comparison of Hirsutella genomes reveals transposable elements contributing to genome size variation.</title>
        <authorList>
            <person name="Lin R."/>
            <person name="Jiao Y."/>
            <person name="Sun X."/>
            <person name="Ling J."/>
            <person name="Xie B."/>
            <person name="Cheng X."/>
        </authorList>
    </citation>
    <scope>NUCLEOTIDE SEQUENCE</scope>
    <source>
        <strain evidence="2">HR02</strain>
    </source>
</reference>